<evidence type="ECO:0000256" key="14">
    <source>
        <dbReference type="ARBA" id="ARBA00023098"/>
    </source>
</evidence>
<feature type="transmembrane region" description="Helical" evidence="20">
    <location>
        <begin position="179"/>
        <end position="205"/>
    </location>
</feature>
<dbReference type="RefSeq" id="WP_246018007.1">
    <property type="nucleotide sequence ID" value="NZ_BAAARP010000003.1"/>
</dbReference>
<evidence type="ECO:0000256" key="7">
    <source>
        <dbReference type="ARBA" id="ARBA00019373"/>
    </source>
</evidence>
<evidence type="ECO:0000256" key="20">
    <source>
        <dbReference type="SAM" id="Phobius"/>
    </source>
</evidence>
<feature type="transmembrane region" description="Helical" evidence="20">
    <location>
        <begin position="211"/>
        <end position="230"/>
    </location>
</feature>
<dbReference type="PANTHER" id="PTHR46382">
    <property type="entry name" value="PHOSPHATIDATE CYTIDYLYLTRANSFERASE"/>
    <property type="match status" value="1"/>
</dbReference>
<comment type="similarity">
    <text evidence="5 18">Belongs to the CDS family.</text>
</comment>
<evidence type="ECO:0000256" key="6">
    <source>
        <dbReference type="ARBA" id="ARBA00012487"/>
    </source>
</evidence>
<evidence type="ECO:0000256" key="1">
    <source>
        <dbReference type="ARBA" id="ARBA00001698"/>
    </source>
</evidence>
<keyword evidence="10 18" id="KW-0808">Transferase</keyword>
<dbReference type="AlphaFoldDB" id="A0A4R7FSX0"/>
<organism evidence="21 22">
    <name type="scientific">Amnibacterium kyonggiense</name>
    <dbReference type="NCBI Taxonomy" id="595671"/>
    <lineage>
        <taxon>Bacteria</taxon>
        <taxon>Bacillati</taxon>
        <taxon>Actinomycetota</taxon>
        <taxon>Actinomycetes</taxon>
        <taxon>Micrococcales</taxon>
        <taxon>Microbacteriaceae</taxon>
        <taxon>Amnibacterium</taxon>
    </lineage>
</organism>
<accession>A0A4R7FSX0</accession>
<comment type="caution">
    <text evidence="21">The sequence shown here is derived from an EMBL/GenBank/DDBJ whole genome shotgun (WGS) entry which is preliminary data.</text>
</comment>
<dbReference type="InterPro" id="IPR000374">
    <property type="entry name" value="PC_trans"/>
</dbReference>
<dbReference type="EMBL" id="SOAM01000001">
    <property type="protein sequence ID" value="TDS80975.1"/>
    <property type="molecule type" value="Genomic_DNA"/>
</dbReference>
<dbReference type="PANTHER" id="PTHR46382:SF1">
    <property type="entry name" value="PHOSPHATIDATE CYTIDYLYLTRANSFERASE"/>
    <property type="match status" value="1"/>
</dbReference>
<keyword evidence="9" id="KW-0444">Lipid biosynthesis</keyword>
<dbReference type="Proteomes" id="UP000295344">
    <property type="component" value="Unassembled WGS sequence"/>
</dbReference>
<feature type="transmembrane region" description="Helical" evidence="20">
    <location>
        <begin position="108"/>
        <end position="128"/>
    </location>
</feature>
<comment type="catalytic activity">
    <reaction evidence="1 18">
        <text>a 1,2-diacyl-sn-glycero-3-phosphate + CTP + H(+) = a CDP-1,2-diacyl-sn-glycerol + diphosphate</text>
        <dbReference type="Rhea" id="RHEA:16229"/>
        <dbReference type="ChEBI" id="CHEBI:15378"/>
        <dbReference type="ChEBI" id="CHEBI:33019"/>
        <dbReference type="ChEBI" id="CHEBI:37563"/>
        <dbReference type="ChEBI" id="CHEBI:58332"/>
        <dbReference type="ChEBI" id="CHEBI:58608"/>
        <dbReference type="EC" id="2.7.7.41"/>
    </reaction>
</comment>
<evidence type="ECO:0000256" key="10">
    <source>
        <dbReference type="ARBA" id="ARBA00022679"/>
    </source>
</evidence>
<gene>
    <name evidence="21" type="ORF">CLV52_1547</name>
</gene>
<reference evidence="21 22" key="1">
    <citation type="submission" date="2019-03" db="EMBL/GenBank/DDBJ databases">
        <title>Genomic Encyclopedia of Archaeal and Bacterial Type Strains, Phase II (KMG-II): from individual species to whole genera.</title>
        <authorList>
            <person name="Goeker M."/>
        </authorList>
    </citation>
    <scope>NUCLEOTIDE SEQUENCE [LARGE SCALE GENOMIC DNA]</scope>
    <source>
        <strain evidence="21 22">DSM 24782</strain>
    </source>
</reference>
<keyword evidence="11 18" id="KW-0812">Transmembrane</keyword>
<keyword evidence="17" id="KW-1208">Phospholipid metabolism</keyword>
<dbReference type="GO" id="GO:0005886">
    <property type="term" value="C:plasma membrane"/>
    <property type="evidence" value="ECO:0007669"/>
    <property type="project" value="UniProtKB-SubCell"/>
</dbReference>
<feature type="transmembrane region" description="Helical" evidence="20">
    <location>
        <begin position="276"/>
        <end position="294"/>
    </location>
</feature>
<keyword evidence="12 18" id="KW-0548">Nucleotidyltransferase</keyword>
<evidence type="ECO:0000256" key="18">
    <source>
        <dbReference type="RuleBase" id="RU003938"/>
    </source>
</evidence>
<protein>
    <recommendedName>
        <fullName evidence="7 18">Phosphatidate cytidylyltransferase</fullName>
        <ecNumber evidence="6 18">2.7.7.41</ecNumber>
    </recommendedName>
</protein>
<evidence type="ECO:0000256" key="19">
    <source>
        <dbReference type="SAM" id="MobiDB-lite"/>
    </source>
</evidence>
<evidence type="ECO:0000256" key="5">
    <source>
        <dbReference type="ARBA" id="ARBA00010185"/>
    </source>
</evidence>
<evidence type="ECO:0000313" key="22">
    <source>
        <dbReference type="Proteomes" id="UP000295344"/>
    </source>
</evidence>
<feature type="transmembrane region" description="Helical" evidence="20">
    <location>
        <begin position="57"/>
        <end position="77"/>
    </location>
</feature>
<evidence type="ECO:0000256" key="15">
    <source>
        <dbReference type="ARBA" id="ARBA00023136"/>
    </source>
</evidence>
<feature type="transmembrane region" description="Helical" evidence="20">
    <location>
        <begin position="148"/>
        <end position="167"/>
    </location>
</feature>
<evidence type="ECO:0000256" key="11">
    <source>
        <dbReference type="ARBA" id="ARBA00022692"/>
    </source>
</evidence>
<sequence>MSEGGPGDARPRRPRNTAELQDQIRSTRGDIRDQVRHTRAQFDEANARLTARSGRNLVGAVGLGVGLGALLIVSLVIWKPLFVLLAMALVGFGTSELAVAVRTAGIRVPRVGAAIGGVLAIPATYVSVLPAADQTGRLHSLPVPLVPGGWLAAIVFAVAFAVVWRLVEQLVSPVPGRALGRDVLVTTFVQLYVAGLGSTAVVLLSQQDGQWWTLSFVAVVVASDIFAYVAGLRFGRHPMAPRISPKKTWEGFAGAAVATVVLATALTPWLLDRPLWFGPVFGALILVTGTLGDLGESMIKRDIGVKDMSSWLPGHGGILDRLDSILPSAAAALLLFFATS</sequence>
<name>A0A4R7FSX0_9MICO</name>
<feature type="transmembrane region" description="Helical" evidence="20">
    <location>
        <begin position="83"/>
        <end position="101"/>
    </location>
</feature>
<dbReference type="EC" id="2.7.7.41" evidence="6 18"/>
<evidence type="ECO:0000256" key="2">
    <source>
        <dbReference type="ARBA" id="ARBA00004651"/>
    </source>
</evidence>
<dbReference type="Pfam" id="PF01148">
    <property type="entry name" value="CTP_transf_1"/>
    <property type="match status" value="1"/>
</dbReference>
<dbReference type="PROSITE" id="PS01315">
    <property type="entry name" value="CDS"/>
    <property type="match status" value="1"/>
</dbReference>
<keyword evidence="8" id="KW-1003">Cell membrane</keyword>
<evidence type="ECO:0000256" key="17">
    <source>
        <dbReference type="ARBA" id="ARBA00023264"/>
    </source>
</evidence>
<feature type="region of interest" description="Disordered" evidence="19">
    <location>
        <begin position="1"/>
        <end position="29"/>
    </location>
</feature>
<keyword evidence="16" id="KW-0594">Phospholipid biosynthesis</keyword>
<keyword evidence="13 20" id="KW-1133">Transmembrane helix</keyword>
<comment type="subcellular location">
    <subcellularLocation>
        <location evidence="2">Cell membrane</location>
        <topology evidence="2">Multi-pass membrane protein</topology>
    </subcellularLocation>
</comment>
<evidence type="ECO:0000256" key="4">
    <source>
        <dbReference type="ARBA" id="ARBA00005189"/>
    </source>
</evidence>
<proteinExistence type="inferred from homology"/>
<keyword evidence="22" id="KW-1185">Reference proteome</keyword>
<evidence type="ECO:0000256" key="3">
    <source>
        <dbReference type="ARBA" id="ARBA00005119"/>
    </source>
</evidence>
<feature type="transmembrane region" description="Helical" evidence="20">
    <location>
        <begin position="251"/>
        <end position="270"/>
    </location>
</feature>
<dbReference type="GO" id="GO:0016024">
    <property type="term" value="P:CDP-diacylglycerol biosynthetic process"/>
    <property type="evidence" value="ECO:0007669"/>
    <property type="project" value="UniProtKB-UniPathway"/>
</dbReference>
<keyword evidence="15 20" id="KW-0472">Membrane</keyword>
<evidence type="ECO:0000256" key="12">
    <source>
        <dbReference type="ARBA" id="ARBA00022695"/>
    </source>
</evidence>
<comment type="pathway">
    <text evidence="3 18">Phospholipid metabolism; CDP-diacylglycerol biosynthesis; CDP-diacylglycerol from sn-glycerol 3-phosphate: step 3/3.</text>
</comment>
<evidence type="ECO:0000256" key="9">
    <source>
        <dbReference type="ARBA" id="ARBA00022516"/>
    </source>
</evidence>
<evidence type="ECO:0000256" key="8">
    <source>
        <dbReference type="ARBA" id="ARBA00022475"/>
    </source>
</evidence>
<evidence type="ECO:0000256" key="13">
    <source>
        <dbReference type="ARBA" id="ARBA00022989"/>
    </source>
</evidence>
<evidence type="ECO:0000256" key="16">
    <source>
        <dbReference type="ARBA" id="ARBA00023209"/>
    </source>
</evidence>
<comment type="pathway">
    <text evidence="4">Lipid metabolism.</text>
</comment>
<dbReference type="UniPathway" id="UPA00557">
    <property type="reaction ID" value="UER00614"/>
</dbReference>
<dbReference type="GO" id="GO:0004605">
    <property type="term" value="F:phosphatidate cytidylyltransferase activity"/>
    <property type="evidence" value="ECO:0007669"/>
    <property type="project" value="UniProtKB-EC"/>
</dbReference>
<keyword evidence="14" id="KW-0443">Lipid metabolism</keyword>
<evidence type="ECO:0000313" key="21">
    <source>
        <dbReference type="EMBL" id="TDS80975.1"/>
    </source>
</evidence>